<evidence type="ECO:0000313" key="3">
    <source>
        <dbReference type="Proteomes" id="UP001157353"/>
    </source>
</evidence>
<dbReference type="RefSeq" id="WP_284203233.1">
    <property type="nucleotide sequence ID" value="NZ_BSPQ01000002.1"/>
</dbReference>
<keyword evidence="3" id="KW-1185">Reference proteome</keyword>
<feature type="transmembrane region" description="Helical" evidence="1">
    <location>
        <begin position="94"/>
        <end position="115"/>
    </location>
</feature>
<keyword evidence="1" id="KW-0812">Transmembrane</keyword>
<proteinExistence type="predicted"/>
<organism evidence="2 3">
    <name type="scientific">Psychromonas marina</name>
    <dbReference type="NCBI Taxonomy" id="88364"/>
    <lineage>
        <taxon>Bacteria</taxon>
        <taxon>Pseudomonadati</taxon>
        <taxon>Pseudomonadota</taxon>
        <taxon>Gammaproteobacteria</taxon>
        <taxon>Alteromonadales</taxon>
        <taxon>Psychromonadaceae</taxon>
        <taxon>Psychromonas</taxon>
    </lineage>
</organism>
<evidence type="ECO:0008006" key="4">
    <source>
        <dbReference type="Google" id="ProtNLM"/>
    </source>
</evidence>
<feature type="transmembrane region" description="Helical" evidence="1">
    <location>
        <begin position="24"/>
        <end position="46"/>
    </location>
</feature>
<reference evidence="3" key="1">
    <citation type="journal article" date="2019" name="Int. J. Syst. Evol. Microbiol.">
        <title>The Global Catalogue of Microorganisms (GCM) 10K type strain sequencing project: providing services to taxonomists for standard genome sequencing and annotation.</title>
        <authorList>
            <consortium name="The Broad Institute Genomics Platform"/>
            <consortium name="The Broad Institute Genome Sequencing Center for Infectious Disease"/>
            <person name="Wu L."/>
            <person name="Ma J."/>
        </authorList>
    </citation>
    <scope>NUCLEOTIDE SEQUENCE [LARGE SCALE GENOMIC DNA]</scope>
    <source>
        <strain evidence="3">NBRC 103166</strain>
    </source>
</reference>
<accession>A0ABQ6DY93</accession>
<protein>
    <recommendedName>
        <fullName evidence="4">Permease</fullName>
    </recommendedName>
</protein>
<keyword evidence="1" id="KW-1133">Transmembrane helix</keyword>
<comment type="caution">
    <text evidence="2">The sequence shown here is derived from an EMBL/GenBank/DDBJ whole genome shotgun (WGS) entry which is preliminary data.</text>
</comment>
<keyword evidence="1" id="KW-0472">Membrane</keyword>
<dbReference type="Proteomes" id="UP001157353">
    <property type="component" value="Unassembled WGS sequence"/>
</dbReference>
<dbReference type="EMBL" id="BSPQ01000002">
    <property type="protein sequence ID" value="GLS90108.1"/>
    <property type="molecule type" value="Genomic_DNA"/>
</dbReference>
<evidence type="ECO:0000313" key="2">
    <source>
        <dbReference type="EMBL" id="GLS90108.1"/>
    </source>
</evidence>
<evidence type="ECO:0000256" key="1">
    <source>
        <dbReference type="SAM" id="Phobius"/>
    </source>
</evidence>
<name>A0ABQ6DY93_9GAMM</name>
<feature type="transmembrane region" description="Helical" evidence="1">
    <location>
        <begin position="66"/>
        <end position="87"/>
    </location>
</feature>
<feature type="transmembrane region" description="Helical" evidence="1">
    <location>
        <begin position="135"/>
        <end position="155"/>
    </location>
</feature>
<sequence>MLTGHYATALIPYELTRKEQRVGFWLFLLAAQFLDVLMLLLISVNIESFNPPNFFEASFSTITTNMFVSHDLIPVIGWAVLFGLVVWGITKKPVVALWCVGLIVFHELCDFIVGFEHFVFGTDTAPIGFALYSNAPVAGMLLEAVMCLAIVLWFTRKRANEGNPVSMMVKVGLYVILVGGALSTIPVATQSLNSLFGLSI</sequence>
<feature type="transmembrane region" description="Helical" evidence="1">
    <location>
        <begin position="167"/>
        <end position="188"/>
    </location>
</feature>
<gene>
    <name evidence="2" type="ORF">GCM10007916_11750</name>
</gene>